<dbReference type="RefSeq" id="WP_209478945.1">
    <property type="nucleotide sequence ID" value="NZ_JAGGKK010000001.1"/>
</dbReference>
<evidence type="ECO:0000313" key="3">
    <source>
        <dbReference type="Proteomes" id="UP001519328"/>
    </source>
</evidence>
<evidence type="ECO:0000313" key="2">
    <source>
        <dbReference type="EMBL" id="MBP1947302.1"/>
    </source>
</evidence>
<name>A0ABS4H8R4_9BACI</name>
<evidence type="ECO:0000256" key="1">
    <source>
        <dbReference type="SAM" id="MobiDB-lite"/>
    </source>
</evidence>
<organism evidence="2 3">
    <name type="scientific">Virgibacillus litoralis</name>
    <dbReference type="NCBI Taxonomy" id="578221"/>
    <lineage>
        <taxon>Bacteria</taxon>
        <taxon>Bacillati</taxon>
        <taxon>Bacillota</taxon>
        <taxon>Bacilli</taxon>
        <taxon>Bacillales</taxon>
        <taxon>Bacillaceae</taxon>
        <taxon>Virgibacillus</taxon>
    </lineage>
</organism>
<reference evidence="2 3" key="1">
    <citation type="submission" date="2021-03" db="EMBL/GenBank/DDBJ databases">
        <title>Genomic Encyclopedia of Type Strains, Phase IV (KMG-IV): sequencing the most valuable type-strain genomes for metagenomic binning, comparative biology and taxonomic classification.</title>
        <authorList>
            <person name="Goeker M."/>
        </authorList>
    </citation>
    <scope>NUCLEOTIDE SEQUENCE [LARGE SCALE GENOMIC DNA]</scope>
    <source>
        <strain evidence="2 3">DSM 21085</strain>
    </source>
</reference>
<keyword evidence="3" id="KW-1185">Reference proteome</keyword>
<dbReference type="Proteomes" id="UP001519328">
    <property type="component" value="Unassembled WGS sequence"/>
</dbReference>
<feature type="compositionally biased region" description="Polar residues" evidence="1">
    <location>
        <begin position="35"/>
        <end position="49"/>
    </location>
</feature>
<feature type="region of interest" description="Disordered" evidence="1">
    <location>
        <begin position="26"/>
        <end position="49"/>
    </location>
</feature>
<gene>
    <name evidence="2" type="ORF">J2Z82_000225</name>
</gene>
<accession>A0ABS4H8R4</accession>
<dbReference type="EMBL" id="JAGGKK010000001">
    <property type="protein sequence ID" value="MBP1947302.1"/>
    <property type="molecule type" value="Genomic_DNA"/>
</dbReference>
<proteinExistence type="predicted"/>
<sequence length="49" mass="5520">MKKNNDTPELATFTILNPDFHAQLDQRGGEEQLTDENNSNDDNLPDSTD</sequence>
<evidence type="ECO:0008006" key="4">
    <source>
        <dbReference type="Google" id="ProtNLM"/>
    </source>
</evidence>
<protein>
    <recommendedName>
        <fullName evidence="4">Multidrug transporter</fullName>
    </recommendedName>
</protein>
<comment type="caution">
    <text evidence="2">The sequence shown here is derived from an EMBL/GenBank/DDBJ whole genome shotgun (WGS) entry which is preliminary data.</text>
</comment>